<dbReference type="KEGG" id="prr:AT705_24610"/>
<protein>
    <submittedName>
        <fullName evidence="1">Uncharacterized protein</fullName>
    </submittedName>
</protein>
<organism evidence="1 2">
    <name type="scientific">Pseudoalteromonas rubra</name>
    <dbReference type="NCBI Taxonomy" id="43658"/>
    <lineage>
        <taxon>Bacteria</taxon>
        <taxon>Pseudomonadati</taxon>
        <taxon>Pseudomonadota</taxon>
        <taxon>Gammaproteobacteria</taxon>
        <taxon>Alteromonadales</taxon>
        <taxon>Pseudoalteromonadaceae</taxon>
        <taxon>Pseudoalteromonas</taxon>
    </lineage>
</organism>
<geneLocation type="plasmid" evidence="1 2">
    <name>pMBL6842</name>
</geneLocation>
<proteinExistence type="predicted"/>
<dbReference type="AlphaFoldDB" id="A0A0U2XE46"/>
<accession>A0A0U2XE46</accession>
<sequence length="383" mass="42145">MDTLNTAKSARKFSFTRCKYPDFMASNFAGLSADTPWEALCDTDKQRVIHTLYDHMGTELALLFNQALQTRLSPAHHPLCEALRNIALHVGLATPHHSGRSVFQQIILNTVTDVINQRHPSVLLSLLHALGCVFTLAVTTAQGSSKLDLPWDCLSQSLYAYACQMQTRTLYVRAKPTTRMALTDEQSSFLLLRFILSAPRIRQLLLCEHAPCSGRTVRSGAALDAAACIAHIDKVNKVAGEYCRRMDAYFGPLDLFGHDAASVSYAISTGAAAYRCHLSESGHGEAVGYTALMTYLSDAMAPVLLTHISAGQHNWNWISTPLSAWVDSQHDTPVTLLSQEVSGPAREIMSYALLGLIADRVNLSVFGLPLPLDDHSCYWRNQL</sequence>
<evidence type="ECO:0000313" key="2">
    <source>
        <dbReference type="Proteomes" id="UP000069015"/>
    </source>
</evidence>
<evidence type="ECO:0000313" key="1">
    <source>
        <dbReference type="EMBL" id="ALU46148.1"/>
    </source>
</evidence>
<dbReference type="Proteomes" id="UP000069015">
    <property type="component" value="Plasmid pMBL6842"/>
</dbReference>
<reference evidence="1 2" key="1">
    <citation type="submission" date="2015-12" db="EMBL/GenBank/DDBJ databases">
        <title>Complete genome sequence of Pseudoalteromonas rubra SCSIO 6842, harboring a conjugative plasmid.</title>
        <authorList>
            <person name="Li B."/>
            <person name="Wang X."/>
        </authorList>
    </citation>
    <scope>NUCLEOTIDE SEQUENCE [LARGE SCALE GENOMIC DNA]</scope>
    <source>
        <strain evidence="1 2">SCSIO 6842</strain>
        <plasmid evidence="2">Plasmid pMBL6842</plasmid>
    </source>
</reference>
<name>A0A0U2XE46_9GAMM</name>
<keyword evidence="1" id="KW-0614">Plasmid</keyword>
<dbReference type="RefSeq" id="WP_058798983.1">
    <property type="nucleotide sequence ID" value="NZ_CP013613.1"/>
</dbReference>
<dbReference type="EMBL" id="CP013613">
    <property type="protein sequence ID" value="ALU46148.1"/>
    <property type="molecule type" value="Genomic_DNA"/>
</dbReference>
<gene>
    <name evidence="1" type="ORF">AT705_24610</name>
</gene>